<organism evidence="3 4">
    <name type="scientific">Mesorhizobium robiniae</name>
    <dbReference type="NCBI Taxonomy" id="559315"/>
    <lineage>
        <taxon>Bacteria</taxon>
        <taxon>Pseudomonadati</taxon>
        <taxon>Pseudomonadota</taxon>
        <taxon>Alphaproteobacteria</taxon>
        <taxon>Hyphomicrobiales</taxon>
        <taxon>Phyllobacteriaceae</taxon>
        <taxon>Mesorhizobium</taxon>
    </lineage>
</organism>
<dbReference type="InterPro" id="IPR001638">
    <property type="entry name" value="Solute-binding_3/MltF_N"/>
</dbReference>
<evidence type="ECO:0000313" key="3">
    <source>
        <dbReference type="EMBL" id="MET3583047.1"/>
    </source>
</evidence>
<accession>A0ABV2GXN7</accession>
<dbReference type="Proteomes" id="UP001549204">
    <property type="component" value="Unassembled WGS sequence"/>
</dbReference>
<evidence type="ECO:0000259" key="2">
    <source>
        <dbReference type="SMART" id="SM00062"/>
    </source>
</evidence>
<comment type="caution">
    <text evidence="3">The sequence shown here is derived from an EMBL/GenBank/DDBJ whole genome shotgun (WGS) entry which is preliminary data.</text>
</comment>
<keyword evidence="4" id="KW-1185">Reference proteome</keyword>
<keyword evidence="1" id="KW-0732">Signal</keyword>
<dbReference type="PANTHER" id="PTHR35936">
    <property type="entry name" value="MEMBRANE-BOUND LYTIC MUREIN TRANSGLYCOSYLASE F"/>
    <property type="match status" value="1"/>
</dbReference>
<gene>
    <name evidence="3" type="ORF">ABID19_006109</name>
</gene>
<sequence length="291" mass="30863">MKISSASIGSITAAFSLAFVASATVPGVSRADDLQEIRERGFVRGVTANEQPYGYIASDGKAAGIGPDVATAVLNKLGIEKIEWTVVAFDGLIPGVKANRFDFSAAEQAIRPERCKQVVFSETTSSYTVGLLVKAGNPKKLHGLEDVAANPGTKLAQLAGAVELLADEYEIPRSDRVYIQSASDAIPSLVAGRADAYIATELTVAGLAKLSSDVEAAEMKSAPMLDGKPYRNYGAFTFRPEDKEFIAAFNSALADFKKTDEYEKILLSYGLTKASVEAARNGSTESLCSSQ</sequence>
<feature type="domain" description="Solute-binding protein family 3/N-terminal" evidence="2">
    <location>
        <begin position="41"/>
        <end position="273"/>
    </location>
</feature>
<dbReference type="EMBL" id="JBEPMC010000015">
    <property type="protein sequence ID" value="MET3583047.1"/>
    <property type="molecule type" value="Genomic_DNA"/>
</dbReference>
<protein>
    <submittedName>
        <fullName evidence="3">Polar amino acid transport system substrate-binding protein</fullName>
    </submittedName>
</protein>
<dbReference type="NCBIfam" id="TIGR02995">
    <property type="entry name" value="ectoine_ehuB"/>
    <property type="match status" value="1"/>
</dbReference>
<dbReference type="SMART" id="SM00062">
    <property type="entry name" value="PBPb"/>
    <property type="match status" value="1"/>
</dbReference>
<dbReference type="SUPFAM" id="SSF53850">
    <property type="entry name" value="Periplasmic binding protein-like II"/>
    <property type="match status" value="1"/>
</dbReference>
<dbReference type="RefSeq" id="WP_354494220.1">
    <property type="nucleotide sequence ID" value="NZ_JBEPMC010000015.1"/>
</dbReference>
<name>A0ABV2GXN7_9HYPH</name>
<dbReference type="PANTHER" id="PTHR35936:SF17">
    <property type="entry name" value="ARGININE-BINDING EXTRACELLULAR PROTEIN ARTP"/>
    <property type="match status" value="1"/>
</dbReference>
<dbReference type="InterPro" id="IPR014337">
    <property type="entry name" value="Ectoine_EhuB"/>
</dbReference>
<dbReference type="Gene3D" id="3.40.190.10">
    <property type="entry name" value="Periplasmic binding protein-like II"/>
    <property type="match status" value="2"/>
</dbReference>
<dbReference type="Pfam" id="PF00497">
    <property type="entry name" value="SBP_bac_3"/>
    <property type="match status" value="1"/>
</dbReference>
<evidence type="ECO:0000256" key="1">
    <source>
        <dbReference type="ARBA" id="ARBA00022729"/>
    </source>
</evidence>
<proteinExistence type="predicted"/>
<reference evidence="3 4" key="1">
    <citation type="submission" date="2024-06" db="EMBL/GenBank/DDBJ databases">
        <title>Genomic Encyclopedia of Type Strains, Phase IV (KMG-IV): sequencing the most valuable type-strain genomes for metagenomic binning, comparative biology and taxonomic classification.</title>
        <authorList>
            <person name="Goeker M."/>
        </authorList>
    </citation>
    <scope>NUCLEOTIDE SEQUENCE [LARGE SCALE GENOMIC DNA]</scope>
    <source>
        <strain evidence="3 4">DSM 100022</strain>
    </source>
</reference>
<evidence type="ECO:0000313" key="4">
    <source>
        <dbReference type="Proteomes" id="UP001549204"/>
    </source>
</evidence>